<dbReference type="Proteomes" id="UP000661112">
    <property type="component" value="Unassembled WGS sequence"/>
</dbReference>
<name>A0ABR8D8B1_9NOST</name>
<proteinExistence type="predicted"/>
<dbReference type="EMBL" id="JACJSG010000023">
    <property type="protein sequence ID" value="MBD2502371.1"/>
    <property type="molecule type" value="Genomic_DNA"/>
</dbReference>
<gene>
    <name evidence="1" type="ORF">H6G83_17430</name>
</gene>
<sequence>MEDCGNRAKARRYYE</sequence>
<accession>A0ABR8D8B1</accession>
<reference evidence="1 2" key="1">
    <citation type="journal article" date="2020" name="ISME J.">
        <title>Comparative genomics reveals insights into cyanobacterial evolution and habitat adaptation.</title>
        <authorList>
            <person name="Chen M.Y."/>
            <person name="Teng W.K."/>
            <person name="Zhao L."/>
            <person name="Hu C.X."/>
            <person name="Zhou Y.K."/>
            <person name="Han B.P."/>
            <person name="Song L.R."/>
            <person name="Shu W.S."/>
        </authorList>
    </citation>
    <scope>NUCLEOTIDE SEQUENCE [LARGE SCALE GENOMIC DNA]</scope>
    <source>
        <strain evidence="1 2">FACHB-119</strain>
    </source>
</reference>
<comment type="caution">
    <text evidence="1">The sequence shown here is derived from an EMBL/GenBank/DDBJ whole genome shotgun (WGS) entry which is preliminary data.</text>
</comment>
<evidence type="ECO:0000313" key="2">
    <source>
        <dbReference type="Proteomes" id="UP000661112"/>
    </source>
</evidence>
<organism evidence="1 2">
    <name type="scientific">Anabaena azotica FACHB-119</name>
    <dbReference type="NCBI Taxonomy" id="947527"/>
    <lineage>
        <taxon>Bacteria</taxon>
        <taxon>Bacillati</taxon>
        <taxon>Cyanobacteriota</taxon>
        <taxon>Cyanophyceae</taxon>
        <taxon>Nostocales</taxon>
        <taxon>Nostocaceae</taxon>
        <taxon>Anabaena</taxon>
        <taxon>Anabaena azotica</taxon>
    </lineage>
</organism>
<protein>
    <submittedName>
        <fullName evidence="1">Uncharacterized protein</fullName>
    </submittedName>
</protein>
<evidence type="ECO:0000313" key="1">
    <source>
        <dbReference type="EMBL" id="MBD2502371.1"/>
    </source>
</evidence>
<keyword evidence="2" id="KW-1185">Reference proteome</keyword>
<dbReference type="RefSeq" id="WP_190474654.1">
    <property type="nucleotide sequence ID" value="NZ_JACJSG010000023.1"/>
</dbReference>